<dbReference type="SMART" id="SM00862">
    <property type="entry name" value="Trans_reg_C"/>
    <property type="match status" value="1"/>
</dbReference>
<evidence type="ECO:0000259" key="10">
    <source>
        <dbReference type="PROSITE" id="PS50110"/>
    </source>
</evidence>
<feature type="modified residue" description="4-aspartylphosphate" evidence="8">
    <location>
        <position position="52"/>
    </location>
</feature>
<dbReference type="SMART" id="SM00448">
    <property type="entry name" value="REC"/>
    <property type="match status" value="1"/>
</dbReference>
<dbReference type="PANTHER" id="PTHR48111:SF35">
    <property type="entry name" value="TRANSCRIPTIONAL REGULATORY PROTEIN QSEB"/>
    <property type="match status" value="1"/>
</dbReference>
<evidence type="ECO:0000256" key="9">
    <source>
        <dbReference type="PROSITE-ProRule" id="PRU01091"/>
    </source>
</evidence>
<dbReference type="PROSITE" id="PS51755">
    <property type="entry name" value="OMPR_PHOB"/>
    <property type="match status" value="1"/>
</dbReference>
<dbReference type="Pfam" id="PF00486">
    <property type="entry name" value="Trans_reg_C"/>
    <property type="match status" value="1"/>
</dbReference>
<evidence type="ECO:0000256" key="6">
    <source>
        <dbReference type="ARBA" id="ARBA00023125"/>
    </source>
</evidence>
<dbReference type="Proteomes" id="UP000604737">
    <property type="component" value="Unassembled WGS sequence"/>
</dbReference>
<evidence type="ECO:0000256" key="7">
    <source>
        <dbReference type="ARBA" id="ARBA00023163"/>
    </source>
</evidence>
<keyword evidence="6 9" id="KW-0238">DNA-binding</keyword>
<dbReference type="CDD" id="cd00383">
    <property type="entry name" value="trans_reg_C"/>
    <property type="match status" value="1"/>
</dbReference>
<dbReference type="EMBL" id="BMYO01000006">
    <property type="protein sequence ID" value="GHD64751.1"/>
    <property type="molecule type" value="Genomic_DNA"/>
</dbReference>
<protein>
    <submittedName>
        <fullName evidence="12">DNA-binding response regulator</fullName>
    </submittedName>
</protein>
<dbReference type="InterPro" id="IPR001867">
    <property type="entry name" value="OmpR/PhoB-type_DNA-bd"/>
</dbReference>
<evidence type="ECO:0000256" key="1">
    <source>
        <dbReference type="ARBA" id="ARBA00004496"/>
    </source>
</evidence>
<dbReference type="Gene3D" id="3.40.50.2300">
    <property type="match status" value="1"/>
</dbReference>
<dbReference type="InterPro" id="IPR001789">
    <property type="entry name" value="Sig_transdc_resp-reg_receiver"/>
</dbReference>
<evidence type="ECO:0000259" key="11">
    <source>
        <dbReference type="PROSITE" id="PS51755"/>
    </source>
</evidence>
<dbReference type="InterPro" id="IPR011006">
    <property type="entry name" value="CheY-like_superfamily"/>
</dbReference>
<evidence type="ECO:0000313" key="12">
    <source>
        <dbReference type="EMBL" id="GHD64751.1"/>
    </source>
</evidence>
<evidence type="ECO:0000256" key="2">
    <source>
        <dbReference type="ARBA" id="ARBA00022490"/>
    </source>
</evidence>
<dbReference type="InterPro" id="IPR036388">
    <property type="entry name" value="WH-like_DNA-bd_sf"/>
</dbReference>
<feature type="DNA-binding region" description="OmpR/PhoB-type" evidence="9">
    <location>
        <begin position="125"/>
        <end position="218"/>
    </location>
</feature>
<feature type="domain" description="OmpR/PhoB-type" evidence="11">
    <location>
        <begin position="125"/>
        <end position="218"/>
    </location>
</feature>
<dbReference type="InterPro" id="IPR039420">
    <property type="entry name" value="WalR-like"/>
</dbReference>
<evidence type="ECO:0000256" key="3">
    <source>
        <dbReference type="ARBA" id="ARBA00022553"/>
    </source>
</evidence>
<sequence length="218" mass="23894">MRILLVEDDPLLGDGVQEGLRDAGWTVDWLADGEAARTALQADATFDALVLDLGLPRLPGLDVLRWLRGAGLALPVLILTARDGIDDRIAGLNAGADDYLVKPFALGELDARLHALLRRANGRAATEMFWRDVAFDAASLTARRNGEVLNLTSMEARLLHLLLSARPRYLSREQIETKLYGWLESGDSNSLDVHLSHLRKKLGAGSIENVRGLGWRLA</sequence>
<keyword evidence="7" id="KW-0804">Transcription</keyword>
<dbReference type="GO" id="GO:0003677">
    <property type="term" value="F:DNA binding"/>
    <property type="evidence" value="ECO:0007669"/>
    <property type="project" value="UniProtKB-KW"/>
</dbReference>
<gene>
    <name evidence="12" type="primary">pmrA</name>
    <name evidence="12" type="ORF">GCM10007350_24430</name>
</gene>
<dbReference type="CDD" id="cd17624">
    <property type="entry name" value="REC_OmpR_PmrA-like"/>
    <property type="match status" value="1"/>
</dbReference>
<evidence type="ECO:0000256" key="5">
    <source>
        <dbReference type="ARBA" id="ARBA00023015"/>
    </source>
</evidence>
<dbReference type="PANTHER" id="PTHR48111">
    <property type="entry name" value="REGULATOR OF RPOS"/>
    <property type="match status" value="1"/>
</dbReference>
<name>A0ABQ3H0V9_9NEIS</name>
<organism evidence="12 13">
    <name type="scientific">Jeongeupia chitinilytica</name>
    <dbReference type="NCBI Taxonomy" id="1041641"/>
    <lineage>
        <taxon>Bacteria</taxon>
        <taxon>Pseudomonadati</taxon>
        <taxon>Pseudomonadota</taxon>
        <taxon>Betaproteobacteria</taxon>
        <taxon>Neisseriales</taxon>
        <taxon>Chitinibacteraceae</taxon>
        <taxon>Jeongeupia</taxon>
    </lineage>
</organism>
<dbReference type="Gene3D" id="1.10.10.10">
    <property type="entry name" value="Winged helix-like DNA-binding domain superfamily/Winged helix DNA-binding domain"/>
    <property type="match status" value="1"/>
</dbReference>
<keyword evidence="5" id="KW-0805">Transcription regulation</keyword>
<feature type="domain" description="Response regulatory" evidence="10">
    <location>
        <begin position="2"/>
        <end position="117"/>
    </location>
</feature>
<keyword evidence="4" id="KW-0902">Two-component regulatory system</keyword>
<dbReference type="Gene3D" id="6.10.250.690">
    <property type="match status" value="1"/>
</dbReference>
<evidence type="ECO:0000256" key="4">
    <source>
        <dbReference type="ARBA" id="ARBA00023012"/>
    </source>
</evidence>
<accession>A0ABQ3H0V9</accession>
<comment type="subcellular location">
    <subcellularLocation>
        <location evidence="1">Cytoplasm</location>
    </subcellularLocation>
</comment>
<dbReference type="SUPFAM" id="SSF52172">
    <property type="entry name" value="CheY-like"/>
    <property type="match status" value="1"/>
</dbReference>
<keyword evidence="2" id="KW-0963">Cytoplasm</keyword>
<dbReference type="RefSeq" id="WP_189461168.1">
    <property type="nucleotide sequence ID" value="NZ_BMYO01000006.1"/>
</dbReference>
<evidence type="ECO:0000256" key="8">
    <source>
        <dbReference type="PROSITE-ProRule" id="PRU00169"/>
    </source>
</evidence>
<evidence type="ECO:0000313" key="13">
    <source>
        <dbReference type="Proteomes" id="UP000604737"/>
    </source>
</evidence>
<dbReference type="Pfam" id="PF00072">
    <property type="entry name" value="Response_reg"/>
    <property type="match status" value="1"/>
</dbReference>
<reference evidence="13" key="1">
    <citation type="journal article" date="2019" name="Int. J. Syst. Evol. Microbiol.">
        <title>The Global Catalogue of Microorganisms (GCM) 10K type strain sequencing project: providing services to taxonomists for standard genome sequencing and annotation.</title>
        <authorList>
            <consortium name="The Broad Institute Genomics Platform"/>
            <consortium name="The Broad Institute Genome Sequencing Center for Infectious Disease"/>
            <person name="Wu L."/>
            <person name="Ma J."/>
        </authorList>
    </citation>
    <scope>NUCLEOTIDE SEQUENCE [LARGE SCALE GENOMIC DNA]</scope>
    <source>
        <strain evidence="13">KCTC 23701</strain>
    </source>
</reference>
<keyword evidence="3 8" id="KW-0597">Phosphoprotein</keyword>
<dbReference type="PROSITE" id="PS50110">
    <property type="entry name" value="RESPONSE_REGULATORY"/>
    <property type="match status" value="1"/>
</dbReference>
<comment type="caution">
    <text evidence="12">The sequence shown here is derived from an EMBL/GenBank/DDBJ whole genome shotgun (WGS) entry which is preliminary data.</text>
</comment>
<proteinExistence type="predicted"/>
<keyword evidence="13" id="KW-1185">Reference proteome</keyword>